<proteinExistence type="predicted"/>
<dbReference type="EMBL" id="VSSQ01141353">
    <property type="protein sequence ID" value="MPN62794.1"/>
    <property type="molecule type" value="Genomic_DNA"/>
</dbReference>
<comment type="caution">
    <text evidence="1">The sequence shown here is derived from an EMBL/GenBank/DDBJ whole genome shotgun (WGS) entry which is preliminary data.</text>
</comment>
<name>A0A645JRL6_9ZZZZ</name>
<sequence>MFTDESGAKHQLTGNETVSMNMWGFRPELFGKLGALFEQFLAEKGSELKSEFYIPFAVANMIKSGDAEVQVLNSSDSWFGVTYREDKPRVQESIKQLVSAKAYPSPLF</sequence>
<evidence type="ECO:0000313" key="1">
    <source>
        <dbReference type="EMBL" id="MPN62794.1"/>
    </source>
</evidence>
<dbReference type="AlphaFoldDB" id="A0A645JRL6"/>
<protein>
    <recommendedName>
        <fullName evidence="2">Nucleotidyl transferase domain-containing protein</fullName>
    </recommendedName>
</protein>
<dbReference type="InterPro" id="IPR029044">
    <property type="entry name" value="Nucleotide-diphossugar_trans"/>
</dbReference>
<evidence type="ECO:0008006" key="2">
    <source>
        <dbReference type="Google" id="ProtNLM"/>
    </source>
</evidence>
<organism evidence="1">
    <name type="scientific">bioreactor metagenome</name>
    <dbReference type="NCBI Taxonomy" id="1076179"/>
    <lineage>
        <taxon>unclassified sequences</taxon>
        <taxon>metagenomes</taxon>
        <taxon>ecological metagenomes</taxon>
    </lineage>
</organism>
<gene>
    <name evidence="1" type="ORF">SDC9_210547</name>
</gene>
<accession>A0A645JRL6</accession>
<dbReference type="Gene3D" id="3.90.550.10">
    <property type="entry name" value="Spore Coat Polysaccharide Biosynthesis Protein SpsA, Chain A"/>
    <property type="match status" value="1"/>
</dbReference>
<reference evidence="1" key="1">
    <citation type="submission" date="2019-08" db="EMBL/GenBank/DDBJ databases">
        <authorList>
            <person name="Kucharzyk K."/>
            <person name="Murdoch R.W."/>
            <person name="Higgins S."/>
            <person name="Loffler F."/>
        </authorList>
    </citation>
    <scope>NUCLEOTIDE SEQUENCE</scope>
</reference>